<dbReference type="GO" id="GO:0004467">
    <property type="term" value="F:long-chain fatty acid-CoA ligase activity"/>
    <property type="evidence" value="ECO:0007669"/>
    <property type="project" value="TreeGrafter"/>
</dbReference>
<dbReference type="InterPro" id="IPR042099">
    <property type="entry name" value="ANL_N_sf"/>
</dbReference>
<evidence type="ECO:0000256" key="2">
    <source>
        <dbReference type="ARBA" id="ARBA00022553"/>
    </source>
</evidence>
<name>A0A5A8D5U5_CAFRO</name>
<dbReference type="Gene3D" id="3.40.50.720">
    <property type="entry name" value="NAD(P)-binding Rossmann-like Domain"/>
    <property type="match status" value="1"/>
</dbReference>
<dbReference type="InterPro" id="IPR036291">
    <property type="entry name" value="NAD(P)-bd_dom_sf"/>
</dbReference>
<accession>A0A5A8D5U5</accession>
<feature type="domain" description="AMP-dependent synthetase/ligase" evidence="6">
    <location>
        <begin position="785"/>
        <end position="1009"/>
    </location>
</feature>
<dbReference type="PANTHER" id="PTHR43272">
    <property type="entry name" value="LONG-CHAIN-FATTY-ACID--COA LIGASE"/>
    <property type="match status" value="1"/>
</dbReference>
<reference evidence="8 9" key="1">
    <citation type="submission" date="2019-07" db="EMBL/GenBank/DDBJ databases">
        <title>Genomes of Cafeteria roenbergensis.</title>
        <authorList>
            <person name="Fischer M.G."/>
            <person name="Hackl T."/>
            <person name="Roman M."/>
        </authorList>
    </citation>
    <scope>NUCLEOTIDE SEQUENCE [LARGE SCALE GENOMIC DNA]</scope>
    <source>
        <strain evidence="8 9">Cflag</strain>
    </source>
</reference>
<keyword evidence="3" id="KW-0547">Nucleotide-binding</keyword>
<evidence type="ECO:0000259" key="6">
    <source>
        <dbReference type="Pfam" id="PF00501"/>
    </source>
</evidence>
<dbReference type="GO" id="GO:0005783">
    <property type="term" value="C:endoplasmic reticulum"/>
    <property type="evidence" value="ECO:0007669"/>
    <property type="project" value="TreeGrafter"/>
</dbReference>
<dbReference type="InterPro" id="IPR020845">
    <property type="entry name" value="AMP-binding_CS"/>
</dbReference>
<evidence type="ECO:0000313" key="9">
    <source>
        <dbReference type="Proteomes" id="UP000325113"/>
    </source>
</evidence>
<dbReference type="PROSITE" id="PS00455">
    <property type="entry name" value="AMP_BINDING"/>
    <property type="match status" value="1"/>
</dbReference>
<dbReference type="GO" id="GO:0005524">
    <property type="term" value="F:ATP binding"/>
    <property type="evidence" value="ECO:0007669"/>
    <property type="project" value="UniProtKB-KW"/>
</dbReference>
<evidence type="ECO:0000313" key="8">
    <source>
        <dbReference type="EMBL" id="KAA0160565.1"/>
    </source>
</evidence>
<dbReference type="SUPFAM" id="SSF56801">
    <property type="entry name" value="Acetyl-CoA synthetase-like"/>
    <property type="match status" value="1"/>
</dbReference>
<dbReference type="Gene3D" id="3.40.50.12780">
    <property type="entry name" value="N-terminal domain of ligase-like"/>
    <property type="match status" value="1"/>
</dbReference>
<proteinExistence type="predicted"/>
<feature type="region of interest" description="Disordered" evidence="5">
    <location>
        <begin position="521"/>
        <end position="541"/>
    </location>
</feature>
<keyword evidence="2" id="KW-0597">Phosphoprotein</keyword>
<evidence type="ECO:0000256" key="3">
    <source>
        <dbReference type="ARBA" id="ARBA00022741"/>
    </source>
</evidence>
<dbReference type="EMBL" id="VLTM01000043">
    <property type="protein sequence ID" value="KAA0160565.1"/>
    <property type="molecule type" value="Genomic_DNA"/>
</dbReference>
<keyword evidence="1" id="KW-0596">Phosphopantetheine</keyword>
<evidence type="ECO:0000259" key="7">
    <source>
        <dbReference type="Pfam" id="PF07993"/>
    </source>
</evidence>
<dbReference type="GO" id="GO:0016020">
    <property type="term" value="C:membrane"/>
    <property type="evidence" value="ECO:0007669"/>
    <property type="project" value="TreeGrafter"/>
</dbReference>
<gene>
    <name evidence="8" type="ORF">FNF31_04274</name>
</gene>
<dbReference type="Gene3D" id="3.40.50.980">
    <property type="match status" value="1"/>
</dbReference>
<evidence type="ECO:0000256" key="4">
    <source>
        <dbReference type="ARBA" id="ARBA00022840"/>
    </source>
</evidence>
<dbReference type="InterPro" id="IPR013120">
    <property type="entry name" value="FAR_NAD-bd"/>
</dbReference>
<evidence type="ECO:0000256" key="1">
    <source>
        <dbReference type="ARBA" id="ARBA00022450"/>
    </source>
</evidence>
<feature type="region of interest" description="Disordered" evidence="5">
    <location>
        <begin position="451"/>
        <end position="471"/>
    </location>
</feature>
<dbReference type="Proteomes" id="UP000325113">
    <property type="component" value="Unassembled WGS sequence"/>
</dbReference>
<dbReference type="SUPFAM" id="SSF47336">
    <property type="entry name" value="ACP-like"/>
    <property type="match status" value="1"/>
</dbReference>
<dbReference type="Pfam" id="PF00501">
    <property type="entry name" value="AMP-binding"/>
    <property type="match status" value="1"/>
</dbReference>
<dbReference type="Pfam" id="PF07993">
    <property type="entry name" value="NAD_binding_4"/>
    <property type="match status" value="2"/>
</dbReference>
<comment type="caution">
    <text evidence="8">The sequence shown here is derived from an EMBL/GenBank/DDBJ whole genome shotgun (WGS) entry which is preliminary data.</text>
</comment>
<dbReference type="SUPFAM" id="SSF51735">
    <property type="entry name" value="NAD(P)-binding Rossmann-fold domains"/>
    <property type="match status" value="1"/>
</dbReference>
<feature type="domain" description="Thioester reductase (TE)" evidence="7">
    <location>
        <begin position="1459"/>
        <end position="1673"/>
    </location>
</feature>
<feature type="domain" description="Thioester reductase (TE)" evidence="7">
    <location>
        <begin position="1385"/>
        <end position="1428"/>
    </location>
</feature>
<protein>
    <recommendedName>
        <fullName evidence="10">Carrier domain-containing protein</fullName>
    </recommendedName>
</protein>
<dbReference type="InterPro" id="IPR036736">
    <property type="entry name" value="ACP-like_sf"/>
</dbReference>
<evidence type="ECO:0000256" key="5">
    <source>
        <dbReference type="SAM" id="MobiDB-lite"/>
    </source>
</evidence>
<keyword evidence="4" id="KW-0067">ATP-binding</keyword>
<dbReference type="PANTHER" id="PTHR43272:SF33">
    <property type="entry name" value="AMP-BINDING DOMAIN-CONTAINING PROTEIN-RELATED"/>
    <property type="match status" value="1"/>
</dbReference>
<dbReference type="InterPro" id="IPR000873">
    <property type="entry name" value="AMP-dep_synth/lig_dom"/>
</dbReference>
<organism evidence="8 9">
    <name type="scientific">Cafeteria roenbergensis</name>
    <name type="common">Marine flagellate</name>
    <dbReference type="NCBI Taxonomy" id="33653"/>
    <lineage>
        <taxon>Eukaryota</taxon>
        <taxon>Sar</taxon>
        <taxon>Stramenopiles</taxon>
        <taxon>Bigyra</taxon>
        <taxon>Opalozoa</taxon>
        <taxon>Bicosoecida</taxon>
        <taxon>Cafeteriaceae</taxon>
        <taxon>Cafeteria</taxon>
    </lineage>
</organism>
<evidence type="ECO:0008006" key="10">
    <source>
        <dbReference type="Google" id="ProtNLM"/>
    </source>
</evidence>
<feature type="compositionally biased region" description="Low complexity" evidence="5">
    <location>
        <begin position="451"/>
        <end position="467"/>
    </location>
</feature>
<sequence length="1890" mass="196919">MADSLPLLAPQDSYQSGLAACVSEREESILTRVAAKPEMPRVAYAMVFPEEPPFAPHPNDPDIEALLAGGGLEVLTKSFLLGRLQWTPLPCVCRPAEAGAARRTFDASLPSSALFGDGGAVFVRVAHMARRRWRHNWVAHFAASDSTAELAALHPHLPTISGGQRSHVSNEAMDTRATVALCEARGSHPDAWPAAGSPSRRWCCGLELPPRTRSVCVVVGVLDAERSVPLVRSTYVPGLQWPMQSSLAKEADSTESREAFQAGKPYWEAPIAPAPTDGSVASPTEIEPRPWYDFEVSSRSASADVGWPVFVGRVKVTIRREQPDGAPPIEGPVELEVIGASLANFRDFQTRRSLIPRSFWRAKLVIPSGQTSAFCLPRRCAQIVRVVLASPSPASLWVHDIDVRIASCWGSTPQDDMAASLDLFGPRPALGMRFPIAGGAAAAAGPAARVADPAAASPSPPSASQGAGKDDALSGVLEEAGTGSEDKLGPYEWLSYKDFATFANRTSSGLEGSLLGLLGDGDATRRLPPPPADSEAAGSAAAGSAAADSAAAGGSASSAGSGADSSDRVFMGICASNRMEWLAAELAGQHGSFVHVPIMTTASQEVVDHVVSQTGMMVAVAEPGEPLARLLSTQKRLGLPELLVVIDTTHFGARDPACPDVTADPAFAPAAQLVDGSARKAGRAFALARLSDIVEEGRRRLVAHGHESEAGERLLRFPMPTQRMRDDAKAAFAECSEERQTQLALLRHPDRIASPGWASSRAWVLTVDTSKPPGGAGRRVALGQGPGLSDLACVVYTSGSTGLPKGVQRSFQSNMEALHEFFAPTVAVHFSVQPLAHLSEAHSLPSVLVSGGQVGFATGGRHGVYGDVAELEPTFLNTVPAFFNRLHALFSAALAVKAAGAPEAARAAIRQALLKEFQVALGGRLQSIGIGSAPVTKGVLDWMTVCFSQAQVGEGYGSTECGTISNGNKIAEGVEFRLDDIPELGYLTSGSPPRGEILVRTKWSSEGYFRNPKATSDALTDDGFFRTGDVGEQLEDGRVMIIGRRKFVTKLANGEFVSLERIETVLSKSDLVDQVFVDADGSEYGVVAVVVAVPTALAAAVSARPAGKQDADALRKLARSAEAAAALKADLARVAAESGLQPFEAPKAVFLETELRFTAENGLLTGSNKTSRSGLRRKYSAIVKALYSVAGANPGADELLKRAAELGAAGGDSDGPGAAAAGGAAAAEPTSVEDGVRATVSRLVFETLGVSDGDLVAALGSDSLRVSSLSAMVGSALGVDLAAAANRASTVRELVDEVTALVLESRGLARAPSAAAGAGGKAPLHGAAETATADMEALGGWVASAMGGVPAWEAERGVDIALATDVPKPGSQSSIASAEAETVLLTGATGFLGVHLLVQLLQQSDKRVVALARPSRGTSGAQGIRQARVGAESEAEVDGGGSSAAAPARQTSAGRTGDELAEQRVVAAVKETRCDLPAGWRGRLTVLASDIAKPMLGLPAARWRELRDDPSLCVVHCAARVNWLMRYEQLRASNVLGTLEVIRLCAAGASRHPLHFVSTISVGDTARGAAESDRMPFDRVVAGLQAGQGGYGPSKWLAEAAVVRAGEHGTAGSGLFVSVHRPGMITAHSQTGHSNEQDFVNRYIAACASLGVALGPGLPADARLDMTPVDFVAGGVTRIALAHGAKASAPDAGWRRSGSCFQYVNADGSPRFADIGAWIREAGYNCEPRGYADFRDELHSRAAEGHALTPLLDFFPPGDFPESLGAVHGGDTLTRAALEDLAEAGTADPGDAALVPAPPKVTAVVIRRTLASLAVRGFVPAPDAAAPSVPETTLRPARQVLEAASREAAESHRGRTNREVLALLTQAVQDDAEVDLSPLLRSLVDAYGSP</sequence>
<feature type="region of interest" description="Disordered" evidence="5">
    <location>
        <begin position="1413"/>
        <end position="1458"/>
    </location>
</feature>